<proteinExistence type="predicted"/>
<dbReference type="STRING" id="1448320.A0A319D3W8"/>
<feature type="compositionally biased region" description="Low complexity" evidence="1">
    <location>
        <begin position="97"/>
        <end position="117"/>
    </location>
</feature>
<organism evidence="2 3">
    <name type="scientific">Aspergillus ellipticus CBS 707.79</name>
    <dbReference type="NCBI Taxonomy" id="1448320"/>
    <lineage>
        <taxon>Eukaryota</taxon>
        <taxon>Fungi</taxon>
        <taxon>Dikarya</taxon>
        <taxon>Ascomycota</taxon>
        <taxon>Pezizomycotina</taxon>
        <taxon>Eurotiomycetes</taxon>
        <taxon>Eurotiomycetidae</taxon>
        <taxon>Eurotiales</taxon>
        <taxon>Aspergillaceae</taxon>
        <taxon>Aspergillus</taxon>
        <taxon>Aspergillus subgen. Circumdati</taxon>
    </lineage>
</organism>
<evidence type="ECO:0000313" key="3">
    <source>
        <dbReference type="Proteomes" id="UP000247810"/>
    </source>
</evidence>
<name>A0A319D3W8_9EURO</name>
<dbReference type="Proteomes" id="UP000247810">
    <property type="component" value="Unassembled WGS sequence"/>
</dbReference>
<feature type="compositionally biased region" description="Low complexity" evidence="1">
    <location>
        <begin position="76"/>
        <end position="90"/>
    </location>
</feature>
<feature type="region of interest" description="Disordered" evidence="1">
    <location>
        <begin position="70"/>
        <end position="124"/>
    </location>
</feature>
<protein>
    <recommendedName>
        <fullName evidence="4">ABM domain-containing protein</fullName>
    </recommendedName>
</protein>
<dbReference type="AlphaFoldDB" id="A0A319D3W8"/>
<dbReference type="EMBL" id="KZ825930">
    <property type="protein sequence ID" value="PYH91964.1"/>
    <property type="molecule type" value="Genomic_DNA"/>
</dbReference>
<evidence type="ECO:0000313" key="2">
    <source>
        <dbReference type="EMBL" id="PYH91964.1"/>
    </source>
</evidence>
<dbReference type="Gene3D" id="3.30.70.100">
    <property type="match status" value="1"/>
</dbReference>
<keyword evidence="3" id="KW-1185">Reference proteome</keyword>
<evidence type="ECO:0000256" key="1">
    <source>
        <dbReference type="SAM" id="MobiDB-lite"/>
    </source>
</evidence>
<accession>A0A319D3W8</accession>
<gene>
    <name evidence="2" type="ORF">BO71DRAFT_451753</name>
</gene>
<sequence length="247" mass="26452">MTTLTELIYFPIVPAVKPEDPSNEAGAALLDVFRAAKHQSGYLSSAWGRTVEDENLVVWAIDWKDAHPGPSATAETLTPFLPSPSSQTPQTNPPTPTTLLATLTPPLTTSASHPHTPATNTLPSHPITELFCPSFPTSLTPAETSALHASMTAFRTEMLKNLPEGARPISFSMGQVERPGTRKHEGSPSGEAWGMVVVAGWESLERHMAAKGMEAFGRGIAPVRERMLKGGVGAVVGMRHVRFLAVE</sequence>
<reference evidence="2 3" key="1">
    <citation type="submission" date="2018-02" db="EMBL/GenBank/DDBJ databases">
        <title>The genomes of Aspergillus section Nigri reveals drivers in fungal speciation.</title>
        <authorList>
            <consortium name="DOE Joint Genome Institute"/>
            <person name="Vesth T.C."/>
            <person name="Nybo J."/>
            <person name="Theobald S."/>
            <person name="Brandl J."/>
            <person name="Frisvad J.C."/>
            <person name="Nielsen K.F."/>
            <person name="Lyhne E.K."/>
            <person name="Kogle M.E."/>
            <person name="Kuo A."/>
            <person name="Riley R."/>
            <person name="Clum A."/>
            <person name="Nolan M."/>
            <person name="Lipzen A."/>
            <person name="Salamov A."/>
            <person name="Henrissat B."/>
            <person name="Wiebenga A."/>
            <person name="De vries R.P."/>
            <person name="Grigoriev I.V."/>
            <person name="Mortensen U.H."/>
            <person name="Andersen M.R."/>
            <person name="Baker S.E."/>
        </authorList>
    </citation>
    <scope>NUCLEOTIDE SEQUENCE [LARGE SCALE GENOMIC DNA]</scope>
    <source>
        <strain evidence="2 3">CBS 707.79</strain>
    </source>
</reference>
<dbReference type="VEuPathDB" id="FungiDB:BO71DRAFT_451753"/>
<evidence type="ECO:0008006" key="4">
    <source>
        <dbReference type="Google" id="ProtNLM"/>
    </source>
</evidence>
<dbReference type="OrthoDB" id="3830579at2759"/>